<sequence length="40" mass="4632">MCHSSRNEWLFRRSSLIFIGEITLMFGSHAPSHANRLSLE</sequence>
<organism evidence="1 2">
    <name type="scientific">Collimonas arenae</name>
    <dbReference type="NCBI Taxonomy" id="279058"/>
    <lineage>
        <taxon>Bacteria</taxon>
        <taxon>Pseudomonadati</taxon>
        <taxon>Pseudomonadota</taxon>
        <taxon>Betaproteobacteria</taxon>
        <taxon>Burkholderiales</taxon>
        <taxon>Oxalobacteraceae</taxon>
        <taxon>Collimonas</taxon>
    </lineage>
</organism>
<dbReference type="AlphaFoldDB" id="A0A127QI86"/>
<keyword evidence="2" id="KW-1185">Reference proteome</keyword>
<proteinExistence type="predicted"/>
<reference evidence="1 2" key="1">
    <citation type="submission" date="2015-11" db="EMBL/GenBank/DDBJ databases">
        <title>Exploring the genomic traits of fungus-feeding bacterial genus Collimonas.</title>
        <authorList>
            <person name="Song C."/>
            <person name="Schmidt R."/>
            <person name="de Jager V."/>
            <person name="Krzyzanowska D."/>
            <person name="Jongedijk E."/>
            <person name="Cankar K."/>
            <person name="Beekwilder J."/>
            <person name="van Veen A."/>
            <person name="de Boer W."/>
            <person name="van Veen J.A."/>
            <person name="Garbeva P."/>
        </authorList>
    </citation>
    <scope>NUCLEOTIDE SEQUENCE [LARGE SCALE GENOMIC DNA]</scope>
    <source>
        <strain evidence="1 2">Ter282</strain>
    </source>
</reference>
<evidence type="ECO:0000313" key="1">
    <source>
        <dbReference type="EMBL" id="AMP09525.1"/>
    </source>
</evidence>
<evidence type="ECO:0000313" key="2">
    <source>
        <dbReference type="Proteomes" id="UP000071778"/>
    </source>
</evidence>
<dbReference type="Proteomes" id="UP000071778">
    <property type="component" value="Chromosome"/>
</dbReference>
<accession>A0A127QI86</accession>
<dbReference type="EMBL" id="CP013235">
    <property type="protein sequence ID" value="AMP09525.1"/>
    <property type="molecule type" value="Genomic_DNA"/>
</dbReference>
<protein>
    <submittedName>
        <fullName evidence="1">Uncharacterized protein</fullName>
    </submittedName>
</protein>
<name>A0A127QI86_9BURK</name>
<gene>
    <name evidence="1" type="ORF">CAter282_1745</name>
</gene>